<gene>
    <name evidence="7" type="ORF">FCC1311_055382</name>
</gene>
<dbReference type="EMBL" id="BEYU01000056">
    <property type="protein sequence ID" value="GBG29316.1"/>
    <property type="molecule type" value="Genomic_DNA"/>
</dbReference>
<reference evidence="7 8" key="1">
    <citation type="submission" date="2017-12" db="EMBL/GenBank/DDBJ databases">
        <title>Sequencing, de novo assembly and annotation of complete genome of a new Thraustochytrid species, strain FCC1311.</title>
        <authorList>
            <person name="Sedici K."/>
            <person name="Godart F."/>
            <person name="Aiese Cigliano R."/>
            <person name="Sanseverino W."/>
            <person name="Barakat M."/>
            <person name="Ortet P."/>
            <person name="Marechal E."/>
            <person name="Cagnac O."/>
            <person name="Amato A."/>
        </authorList>
    </citation>
    <scope>NUCLEOTIDE SEQUENCE [LARGE SCALE GENOMIC DNA]</scope>
</reference>
<feature type="transmembrane region" description="Helical" evidence="5">
    <location>
        <begin position="21"/>
        <end position="42"/>
    </location>
</feature>
<dbReference type="PROSITE" id="PS00523">
    <property type="entry name" value="SULFATASE_1"/>
    <property type="match status" value="1"/>
</dbReference>
<comment type="similarity">
    <text evidence="1">Belongs to the sulfatase family.</text>
</comment>
<dbReference type="AlphaFoldDB" id="A0A2R5GEG3"/>
<dbReference type="InterPro" id="IPR024607">
    <property type="entry name" value="Sulfatase_CS"/>
</dbReference>
<keyword evidence="5" id="KW-0472">Membrane</keyword>
<keyword evidence="4" id="KW-0106">Calcium</keyword>
<dbReference type="InterPro" id="IPR000917">
    <property type="entry name" value="Sulfatase_N"/>
</dbReference>
<feature type="domain" description="Sulfatase N-terminal" evidence="6">
    <location>
        <begin position="546"/>
        <end position="935"/>
    </location>
</feature>
<feature type="domain" description="Sulfatase N-terminal" evidence="6">
    <location>
        <begin position="285"/>
        <end position="378"/>
    </location>
</feature>
<keyword evidence="8" id="KW-1185">Reference proteome</keyword>
<dbReference type="OrthoDB" id="190099at2759"/>
<evidence type="ECO:0000256" key="5">
    <source>
        <dbReference type="SAM" id="Phobius"/>
    </source>
</evidence>
<dbReference type="InterPro" id="IPR017850">
    <property type="entry name" value="Alkaline_phosphatase_core_sf"/>
</dbReference>
<keyword evidence="2" id="KW-0479">Metal-binding</keyword>
<dbReference type="InParanoid" id="A0A2R5GEG3"/>
<dbReference type="GO" id="GO:0046872">
    <property type="term" value="F:metal ion binding"/>
    <property type="evidence" value="ECO:0007669"/>
    <property type="project" value="UniProtKB-KW"/>
</dbReference>
<keyword evidence="3" id="KW-0378">Hydrolase</keyword>
<evidence type="ECO:0000256" key="1">
    <source>
        <dbReference type="ARBA" id="ARBA00008779"/>
    </source>
</evidence>
<keyword evidence="5" id="KW-0812">Transmembrane</keyword>
<evidence type="ECO:0000256" key="4">
    <source>
        <dbReference type="ARBA" id="ARBA00022837"/>
    </source>
</evidence>
<accession>A0A2R5GEG3</accession>
<evidence type="ECO:0000313" key="7">
    <source>
        <dbReference type="EMBL" id="GBG29316.1"/>
    </source>
</evidence>
<dbReference type="GO" id="GO:0004065">
    <property type="term" value="F:arylsulfatase activity"/>
    <property type="evidence" value="ECO:0007669"/>
    <property type="project" value="TreeGrafter"/>
</dbReference>
<sequence>MRLAKVAPLEKDAGGKRVKRRTCVTILLGFAVVVLIDCLIRWRQAQALDNITLVGIFSELQGHDAQAPSSQSSQTLDGVLLVLLPDVGTGDLAAEGPAAIPRGKNITSSRPTSYTSFRVASPDTVPSQLAWITGQHPSRHGTLHAQDISDYSLIPADHNALLKTLRAANVKVGHFGTWDLPSDIAADTDDHLITADAQQAVRAAQHFIKRCVDANQRFYAQVWLPPVDLAFESGSWARELLEREPGVSDDSPTCRDIRRRTTHPHRYKSCPRMIHRANKRRERELVGNVIDTLFATAPNLPFLAAVSSTNGPETPEIYGHAAGSTHYRGKKRSLYDGGIRVPFLVWTSPSVVTHTPQSRPHLVSALDWAPTCVSFFGIPTLKGSAERDGIDHSAYFLGPGSLPLRRAPLVWEWREPTPDSHCIEVAPRLAIMYDHKYKLFLEPSELGNVSNPLHVELYRVHDEGAAHQGHYERANLVKVSKLQSIAAHHIAGLQTWHAEMYPDTTPRASVRGSCREHFEAAFSTRQKMSSAQENKARAAQKNVRGIIIMLADDLGFGDLSAFNAPVQSEPHDNDDSYMNRAGGSVFRPNTPSLDRLASQGVVFSNFYANAAVCSPTRASLMTGRYPFHSAVAMHWQTATSAAESEYFGVTPYLGAATDEPPTNAQAPLQDPIVPRARPNVYLSRLFREAGFVTGHFGKWHLGNLPKTEAHRSPLHPSYGIDEAKVYSASKGVLPSSATYEHNDLYFASHIQRDVVTQTIEFLRARVERKERFFVNFWFQNAHAPLNLAEDGQQARELGLGFAKLPFPERQFASLVEKERFPNEAADPHLPLQIYRALLKDHDQQVGRLVDWIDSQGLRDDVLIVYLSDNGPENAGVYFASQGSAGPFRGGKRSLYEGGLRVPLVMRGPGLAANTLWSRPGMTADILPTVARYAGISLNASLTSAVEGVDLFSANEDRSLLFEFRGWAHGADCMAHSARFAVRRGRFKLYAEPRDPRQAIPRKLDPIELYDLEADPAEMTSVLGEFPEEAKRMTQALFDYLHSDNYDQAYTPSRKARAKRRQQLVQCRQWLANSSLPVGEPYLRVKHTQIGRDDLFRFPFVFDENNL</sequence>
<keyword evidence="5" id="KW-1133">Transmembrane helix</keyword>
<evidence type="ECO:0000256" key="2">
    <source>
        <dbReference type="ARBA" id="ARBA00022723"/>
    </source>
</evidence>
<dbReference type="PANTHER" id="PTHR42693:SF33">
    <property type="entry name" value="ARYLSULFATASE"/>
    <property type="match status" value="1"/>
</dbReference>
<organism evidence="7 8">
    <name type="scientific">Hondaea fermentalgiana</name>
    <dbReference type="NCBI Taxonomy" id="2315210"/>
    <lineage>
        <taxon>Eukaryota</taxon>
        <taxon>Sar</taxon>
        <taxon>Stramenopiles</taxon>
        <taxon>Bigyra</taxon>
        <taxon>Labyrinthulomycetes</taxon>
        <taxon>Thraustochytrida</taxon>
        <taxon>Thraustochytriidae</taxon>
        <taxon>Hondaea</taxon>
    </lineage>
</organism>
<protein>
    <submittedName>
        <fullName evidence="7">Arylsulfatase</fullName>
    </submittedName>
</protein>
<evidence type="ECO:0000256" key="3">
    <source>
        <dbReference type="ARBA" id="ARBA00022801"/>
    </source>
</evidence>
<dbReference type="PANTHER" id="PTHR42693">
    <property type="entry name" value="ARYLSULFATASE FAMILY MEMBER"/>
    <property type="match status" value="1"/>
</dbReference>
<comment type="caution">
    <text evidence="7">The sequence shown here is derived from an EMBL/GenBank/DDBJ whole genome shotgun (WGS) entry which is preliminary data.</text>
</comment>
<dbReference type="InterPro" id="IPR050738">
    <property type="entry name" value="Sulfatase"/>
</dbReference>
<dbReference type="Proteomes" id="UP000241890">
    <property type="component" value="Unassembled WGS sequence"/>
</dbReference>
<proteinExistence type="inferred from homology"/>
<dbReference type="Gene3D" id="3.30.1120.10">
    <property type="match status" value="1"/>
</dbReference>
<dbReference type="Pfam" id="PF00884">
    <property type="entry name" value="Sulfatase"/>
    <property type="match status" value="2"/>
</dbReference>
<dbReference type="Gene3D" id="3.40.720.10">
    <property type="entry name" value="Alkaline Phosphatase, subunit A"/>
    <property type="match status" value="3"/>
</dbReference>
<evidence type="ECO:0000259" key="6">
    <source>
        <dbReference type="Pfam" id="PF00884"/>
    </source>
</evidence>
<name>A0A2R5GEG3_9STRA</name>
<dbReference type="SUPFAM" id="SSF53649">
    <property type="entry name" value="Alkaline phosphatase-like"/>
    <property type="match status" value="2"/>
</dbReference>
<evidence type="ECO:0000313" key="8">
    <source>
        <dbReference type="Proteomes" id="UP000241890"/>
    </source>
</evidence>